<evidence type="ECO:0000256" key="10">
    <source>
        <dbReference type="ARBA" id="ARBA00024973"/>
    </source>
</evidence>
<evidence type="ECO:0000256" key="5">
    <source>
        <dbReference type="ARBA" id="ARBA00022448"/>
    </source>
</evidence>
<dbReference type="OrthoDB" id="384327at2"/>
<evidence type="ECO:0000256" key="2">
    <source>
        <dbReference type="ARBA" id="ARBA00008697"/>
    </source>
</evidence>
<name>A0A0A3I6B6_9BACL</name>
<dbReference type="PANTHER" id="PTHR43738">
    <property type="entry name" value="ABC TRANSPORTER, MEMBRANE PROTEIN"/>
    <property type="match status" value="1"/>
</dbReference>
<dbReference type="RefSeq" id="WP_036185276.1">
    <property type="nucleotide sequence ID" value="NZ_AVDA01000008.1"/>
</dbReference>
<evidence type="ECO:0000256" key="8">
    <source>
        <dbReference type="ARBA" id="ARBA00022989"/>
    </source>
</evidence>
<keyword evidence="14" id="KW-1185">Reference proteome</keyword>
<evidence type="ECO:0000256" key="1">
    <source>
        <dbReference type="ARBA" id="ARBA00004651"/>
    </source>
</evidence>
<proteinExistence type="inferred from homology"/>
<comment type="similarity">
    <text evidence="2">Belongs to the ABC-4 integral membrane protein family. HrtB subfamily.</text>
</comment>
<dbReference type="STRING" id="1384049.CD29_08695"/>
<organism evidence="13 14">
    <name type="scientific">Ureibacillus manganicus DSM 26584</name>
    <dbReference type="NCBI Taxonomy" id="1384049"/>
    <lineage>
        <taxon>Bacteria</taxon>
        <taxon>Bacillati</taxon>
        <taxon>Bacillota</taxon>
        <taxon>Bacilli</taxon>
        <taxon>Bacillales</taxon>
        <taxon>Caryophanaceae</taxon>
        <taxon>Ureibacillus</taxon>
    </lineage>
</organism>
<accession>A0A0A3I6B6</accession>
<keyword evidence="5" id="KW-0813">Transport</keyword>
<feature type="transmembrane region" description="Helical" evidence="11">
    <location>
        <begin position="265"/>
        <end position="287"/>
    </location>
</feature>
<feature type="domain" description="ABC3 transporter permease C-terminal" evidence="12">
    <location>
        <begin position="224"/>
        <end position="335"/>
    </location>
</feature>
<feature type="transmembrane region" description="Helical" evidence="11">
    <location>
        <begin position="224"/>
        <end position="244"/>
    </location>
</feature>
<evidence type="ECO:0000256" key="9">
    <source>
        <dbReference type="ARBA" id="ARBA00023136"/>
    </source>
</evidence>
<comment type="subunit">
    <text evidence="3">The complex is composed of two ATP-binding proteins (HrtA), two transmembrane proteins (HrtB) and a solute-binding protein.</text>
</comment>
<dbReference type="Pfam" id="PF02687">
    <property type="entry name" value="FtsX"/>
    <property type="match status" value="1"/>
</dbReference>
<evidence type="ECO:0000313" key="13">
    <source>
        <dbReference type="EMBL" id="KGR79070.1"/>
    </source>
</evidence>
<reference evidence="13 14" key="1">
    <citation type="submission" date="2014-02" db="EMBL/GenBank/DDBJ databases">
        <title>Draft genome sequence of Lysinibacillus manganicus DSM 26584T.</title>
        <authorList>
            <person name="Zhang F."/>
            <person name="Wang G."/>
            <person name="Zhang L."/>
        </authorList>
    </citation>
    <scope>NUCLEOTIDE SEQUENCE [LARGE SCALE GENOMIC DNA]</scope>
    <source>
        <strain evidence="13 14">DSM 26584</strain>
    </source>
</reference>
<evidence type="ECO:0000256" key="11">
    <source>
        <dbReference type="SAM" id="Phobius"/>
    </source>
</evidence>
<dbReference type="GO" id="GO:0005886">
    <property type="term" value="C:plasma membrane"/>
    <property type="evidence" value="ECO:0007669"/>
    <property type="project" value="UniProtKB-SubCell"/>
</dbReference>
<comment type="caution">
    <text evidence="13">The sequence shown here is derived from an EMBL/GenBank/DDBJ whole genome shotgun (WGS) entry which is preliminary data.</text>
</comment>
<dbReference type="eggNOG" id="COG0577">
    <property type="taxonomic scope" value="Bacteria"/>
</dbReference>
<dbReference type="InterPro" id="IPR051125">
    <property type="entry name" value="ABC-4/HrtB_transporter"/>
</dbReference>
<dbReference type="Proteomes" id="UP000030416">
    <property type="component" value="Unassembled WGS sequence"/>
</dbReference>
<keyword evidence="7 11" id="KW-0812">Transmembrane</keyword>
<dbReference type="AlphaFoldDB" id="A0A0A3I6B6"/>
<keyword evidence="6" id="KW-1003">Cell membrane</keyword>
<comment type="subcellular location">
    <subcellularLocation>
        <location evidence="1">Cell membrane</location>
        <topology evidence="1">Multi-pass membrane protein</topology>
    </subcellularLocation>
</comment>
<gene>
    <name evidence="13" type="ORF">CD29_08695</name>
</gene>
<dbReference type="InterPro" id="IPR003838">
    <property type="entry name" value="ABC3_permease_C"/>
</dbReference>
<evidence type="ECO:0000259" key="12">
    <source>
        <dbReference type="Pfam" id="PF02687"/>
    </source>
</evidence>
<dbReference type="PANTHER" id="PTHR43738:SF1">
    <property type="entry name" value="HEMIN TRANSPORT SYSTEM PERMEASE PROTEIN HRTB-RELATED"/>
    <property type="match status" value="1"/>
</dbReference>
<dbReference type="EMBL" id="JPVN01000008">
    <property type="protein sequence ID" value="KGR79070.1"/>
    <property type="molecule type" value="Genomic_DNA"/>
</dbReference>
<sequence>MNLAFKEIKKNKVRFLILGSIIFLVSLLTFIISGLANGLSQDNASLIKDLPEGQLYMNEDAEEAYTLSKINSSLQEELLTDYKDATALSIQMGILNDHKGKQQSVVFVTSTESKNFKDVKDGEIILDQSMKEKGIEIGDTLTNPQFSGEFTVKGFVDQTKFSHAAVAFINIENYKEIYRVNEMQLVFVPKDNSPQEISGLRSFSKQEFLKTIPSYNAEQMTLNMIVWFLVVTSGMLFAIFFYMMNVQKIGLFGILKAIGLKTSRLFTMMWTQMIFITTTSLALSIAISQGFNLITPEGMPFNLSIETTLSLSVVFLVIAFIGTTIASLQIRKVEPLQAIQQGEI</sequence>
<keyword evidence="8 11" id="KW-1133">Transmembrane helix</keyword>
<evidence type="ECO:0000256" key="4">
    <source>
        <dbReference type="ARBA" id="ARBA00016962"/>
    </source>
</evidence>
<feature type="transmembrane region" description="Helical" evidence="11">
    <location>
        <begin position="15"/>
        <end position="36"/>
    </location>
</feature>
<evidence type="ECO:0000313" key="14">
    <source>
        <dbReference type="Proteomes" id="UP000030416"/>
    </source>
</evidence>
<evidence type="ECO:0000256" key="6">
    <source>
        <dbReference type="ARBA" id="ARBA00022475"/>
    </source>
</evidence>
<protein>
    <recommendedName>
        <fullName evidence="4">Putative hemin transport system permease protein HrtB</fullName>
    </recommendedName>
</protein>
<comment type="function">
    <text evidence="10">Part of the ABC transporter complex hrt involved in hemin import. Responsible for the translocation of the substrate across the membrane.</text>
</comment>
<feature type="transmembrane region" description="Helical" evidence="11">
    <location>
        <begin position="307"/>
        <end position="328"/>
    </location>
</feature>
<keyword evidence="9 11" id="KW-0472">Membrane</keyword>
<evidence type="ECO:0000256" key="3">
    <source>
        <dbReference type="ARBA" id="ARBA00011131"/>
    </source>
</evidence>
<evidence type="ECO:0000256" key="7">
    <source>
        <dbReference type="ARBA" id="ARBA00022692"/>
    </source>
</evidence>